<gene>
    <name evidence="4" type="ORF">FEM48_Zijuj06G0071500</name>
</gene>
<dbReference type="Pfam" id="PF00079">
    <property type="entry name" value="Serpin"/>
    <property type="match status" value="2"/>
</dbReference>
<feature type="domain" description="Serpin" evidence="3">
    <location>
        <begin position="15"/>
        <end position="291"/>
    </location>
</feature>
<dbReference type="InterPro" id="IPR042178">
    <property type="entry name" value="Serpin_sf_1"/>
</dbReference>
<dbReference type="InterPro" id="IPR000215">
    <property type="entry name" value="Serpin_fam"/>
</dbReference>
<sequence length="294" mass="32047">MDLRKSIRNQNDVSLSITKRLLLTEGKDSNVVYSPLSLHVLLGVVFADGSPSGGPRLSFANGLWVGKSLPLKPSFKQVVDTAYRAALNQADFQNEAPEVIREVNSWVEKETSGLIREVLPDGSVNSTTVLIFADALYFKGAWNEPFDALSIKDHDFHLLNGSTVKAPFMTGTKTADAKDGLPALVEKLGSESGLLERYLPYERVEGGDFRIPRFKISFRFEASKTLKGLGLSFIEVNEEGTEAAAASAVLIATTSLIISEKIEFVADHPFLFVIREDMGGTILFTGHVIDPLAG</sequence>
<evidence type="ECO:0000313" key="5">
    <source>
        <dbReference type="Proteomes" id="UP000813462"/>
    </source>
</evidence>
<dbReference type="Gene3D" id="2.30.39.10">
    <property type="entry name" value="Alpha-1-antitrypsin, domain 1"/>
    <property type="match status" value="3"/>
</dbReference>
<dbReference type="GO" id="GO:0004867">
    <property type="term" value="F:serine-type endopeptidase inhibitor activity"/>
    <property type="evidence" value="ECO:0007669"/>
    <property type="project" value="InterPro"/>
</dbReference>
<accession>A0A978V7W2</accession>
<proteinExistence type="inferred from homology"/>
<evidence type="ECO:0000256" key="2">
    <source>
        <dbReference type="RuleBase" id="RU000411"/>
    </source>
</evidence>
<dbReference type="PANTHER" id="PTHR11461">
    <property type="entry name" value="SERINE PROTEASE INHIBITOR, SERPIN"/>
    <property type="match status" value="1"/>
</dbReference>
<comment type="similarity">
    <text evidence="1 2">Belongs to the serpin family.</text>
</comment>
<dbReference type="Proteomes" id="UP000813462">
    <property type="component" value="Unassembled WGS sequence"/>
</dbReference>
<reference evidence="4" key="1">
    <citation type="journal article" date="2021" name="Front. Plant Sci.">
        <title>Chromosome-Scale Genome Assembly for Chinese Sour Jujube and Insights Into Its Genome Evolution and Domestication Signature.</title>
        <authorList>
            <person name="Shen L.-Y."/>
            <person name="Luo H."/>
            <person name="Wang X.-L."/>
            <person name="Wang X.-M."/>
            <person name="Qiu X.-J."/>
            <person name="Liu H."/>
            <person name="Zhou S.-S."/>
            <person name="Jia K.-H."/>
            <person name="Nie S."/>
            <person name="Bao Y.-T."/>
            <person name="Zhang R.-G."/>
            <person name="Yun Q.-Z."/>
            <person name="Chai Y.-H."/>
            <person name="Lu J.-Y."/>
            <person name="Li Y."/>
            <person name="Zhao S.-W."/>
            <person name="Mao J.-F."/>
            <person name="Jia S.-G."/>
            <person name="Mao Y.-M."/>
        </authorList>
    </citation>
    <scope>NUCLEOTIDE SEQUENCE</scope>
    <source>
        <strain evidence="4">AT0</strain>
        <tissue evidence="4">Leaf</tissue>
    </source>
</reference>
<dbReference type="PROSITE" id="PS00284">
    <property type="entry name" value="SERPIN"/>
    <property type="match status" value="1"/>
</dbReference>
<dbReference type="InterPro" id="IPR036186">
    <property type="entry name" value="Serpin_sf"/>
</dbReference>
<comment type="caution">
    <text evidence="4">The sequence shown here is derived from an EMBL/GenBank/DDBJ whole genome shotgun (WGS) entry which is preliminary data.</text>
</comment>
<evidence type="ECO:0000313" key="4">
    <source>
        <dbReference type="EMBL" id="KAH7523997.1"/>
    </source>
</evidence>
<dbReference type="InterPro" id="IPR023796">
    <property type="entry name" value="Serpin_dom"/>
</dbReference>
<dbReference type="InterPro" id="IPR023795">
    <property type="entry name" value="Serpin_CS"/>
</dbReference>
<evidence type="ECO:0000256" key="1">
    <source>
        <dbReference type="ARBA" id="ARBA00009500"/>
    </source>
</evidence>
<dbReference type="InterPro" id="IPR042185">
    <property type="entry name" value="Serpin_sf_2"/>
</dbReference>
<dbReference type="AlphaFoldDB" id="A0A978V7W2"/>
<dbReference type="Gene3D" id="3.30.497.10">
    <property type="entry name" value="Antithrombin, subunit I, domain 2"/>
    <property type="match status" value="2"/>
</dbReference>
<dbReference type="PANTHER" id="PTHR11461:SF211">
    <property type="entry name" value="GH10112P-RELATED"/>
    <property type="match status" value="1"/>
</dbReference>
<dbReference type="CDD" id="cd02043">
    <property type="entry name" value="serpinP_plants"/>
    <property type="match status" value="1"/>
</dbReference>
<dbReference type="SMART" id="SM00093">
    <property type="entry name" value="SERPIN"/>
    <property type="match status" value="1"/>
</dbReference>
<organism evidence="4 5">
    <name type="scientific">Ziziphus jujuba var. spinosa</name>
    <dbReference type="NCBI Taxonomy" id="714518"/>
    <lineage>
        <taxon>Eukaryota</taxon>
        <taxon>Viridiplantae</taxon>
        <taxon>Streptophyta</taxon>
        <taxon>Embryophyta</taxon>
        <taxon>Tracheophyta</taxon>
        <taxon>Spermatophyta</taxon>
        <taxon>Magnoliopsida</taxon>
        <taxon>eudicotyledons</taxon>
        <taxon>Gunneridae</taxon>
        <taxon>Pentapetalae</taxon>
        <taxon>rosids</taxon>
        <taxon>fabids</taxon>
        <taxon>Rosales</taxon>
        <taxon>Rhamnaceae</taxon>
        <taxon>Paliureae</taxon>
        <taxon>Ziziphus</taxon>
    </lineage>
</organism>
<protein>
    <recommendedName>
        <fullName evidence="3">Serpin domain-containing protein</fullName>
    </recommendedName>
</protein>
<dbReference type="EMBL" id="JAEACU010000006">
    <property type="protein sequence ID" value="KAH7523997.1"/>
    <property type="molecule type" value="Genomic_DNA"/>
</dbReference>
<dbReference type="GO" id="GO:0005615">
    <property type="term" value="C:extracellular space"/>
    <property type="evidence" value="ECO:0007669"/>
    <property type="project" value="InterPro"/>
</dbReference>
<dbReference type="SUPFAM" id="SSF56574">
    <property type="entry name" value="Serpins"/>
    <property type="match status" value="1"/>
</dbReference>
<evidence type="ECO:0000259" key="3">
    <source>
        <dbReference type="SMART" id="SM00093"/>
    </source>
</evidence>
<name>A0A978V7W2_ZIZJJ</name>